<name>A0ACC6QV83_9ACTN</name>
<protein>
    <submittedName>
        <fullName evidence="1">Uncharacterized protein</fullName>
    </submittedName>
</protein>
<evidence type="ECO:0000313" key="2">
    <source>
        <dbReference type="Proteomes" id="UP001375539"/>
    </source>
</evidence>
<sequence length="184" mass="20325">MASNSDSWRPRRLHPPIDDVMPPPGKPGILPGVTPSWPGHEYGPTPVPAPAPTTLGLPGGVRRTREELEALRDDAARQFHAGEHARVQLDEDDEYHVRRPAAAAQGVWAVAAWLLGELQNAPISGETHDYPYAKRDVGKESVHARDCMEGNDWPDVDRDYAAAVDYTVGWAFWPDEERPVPKAD</sequence>
<dbReference type="Proteomes" id="UP001375539">
    <property type="component" value="Unassembled WGS sequence"/>
</dbReference>
<gene>
    <name evidence="1" type="ORF">WKI58_38525</name>
</gene>
<comment type="caution">
    <text evidence="1">The sequence shown here is derived from an EMBL/GenBank/DDBJ whole genome shotgun (WGS) entry which is preliminary data.</text>
</comment>
<evidence type="ECO:0000313" key="1">
    <source>
        <dbReference type="EMBL" id="MEJ8662289.1"/>
    </source>
</evidence>
<reference evidence="1" key="1">
    <citation type="submission" date="2024-03" db="EMBL/GenBank/DDBJ databases">
        <title>Novel Streptomyces species of biotechnological and ecological value are a feature of Machair soil.</title>
        <authorList>
            <person name="Prole J.R."/>
            <person name="Goodfellow M."/>
            <person name="Allenby N."/>
            <person name="Ward A.C."/>
        </authorList>
    </citation>
    <scope>NUCLEOTIDE SEQUENCE</scope>
    <source>
        <strain evidence="1">MS1.AVA.4</strain>
    </source>
</reference>
<organism evidence="1 2">
    <name type="scientific">Streptomyces pratisoli</name>
    <dbReference type="NCBI Taxonomy" id="3139917"/>
    <lineage>
        <taxon>Bacteria</taxon>
        <taxon>Bacillati</taxon>
        <taxon>Actinomycetota</taxon>
        <taxon>Actinomycetes</taxon>
        <taxon>Kitasatosporales</taxon>
        <taxon>Streptomycetaceae</taxon>
        <taxon>Streptomyces</taxon>
    </lineage>
</organism>
<keyword evidence="2" id="KW-1185">Reference proteome</keyword>
<dbReference type="EMBL" id="JBBKAI010000004">
    <property type="protein sequence ID" value="MEJ8662289.1"/>
    <property type="molecule type" value="Genomic_DNA"/>
</dbReference>
<accession>A0ACC6QV83</accession>
<proteinExistence type="predicted"/>